<feature type="region of interest" description="Disordered" evidence="1">
    <location>
        <begin position="83"/>
        <end position="105"/>
    </location>
</feature>
<proteinExistence type="predicted"/>
<dbReference type="Gramene" id="ORUFI09G20670.1">
    <property type="protein sequence ID" value="ORUFI09G20670.1"/>
    <property type="gene ID" value="ORUFI09G20670"/>
</dbReference>
<dbReference type="Proteomes" id="UP000008022">
    <property type="component" value="Unassembled WGS sequence"/>
</dbReference>
<dbReference type="EnsemblPlants" id="ORUFI09G20670.1">
    <property type="protein sequence ID" value="ORUFI09G20670.1"/>
    <property type="gene ID" value="ORUFI09G20670"/>
</dbReference>
<keyword evidence="3" id="KW-1185">Reference proteome</keyword>
<protein>
    <submittedName>
        <fullName evidence="2">Uncharacterized protein</fullName>
    </submittedName>
</protein>
<dbReference type="HOGENOM" id="CLU_2241039_0_0_1"/>
<evidence type="ECO:0000313" key="2">
    <source>
        <dbReference type="EnsemblPlants" id="ORUFI09G20670.1"/>
    </source>
</evidence>
<organism evidence="2 3">
    <name type="scientific">Oryza rufipogon</name>
    <name type="common">Brownbeard rice</name>
    <name type="synonym">Asian wild rice</name>
    <dbReference type="NCBI Taxonomy" id="4529"/>
    <lineage>
        <taxon>Eukaryota</taxon>
        <taxon>Viridiplantae</taxon>
        <taxon>Streptophyta</taxon>
        <taxon>Embryophyta</taxon>
        <taxon>Tracheophyta</taxon>
        <taxon>Spermatophyta</taxon>
        <taxon>Magnoliopsida</taxon>
        <taxon>Liliopsida</taxon>
        <taxon>Poales</taxon>
        <taxon>Poaceae</taxon>
        <taxon>BOP clade</taxon>
        <taxon>Oryzoideae</taxon>
        <taxon>Oryzeae</taxon>
        <taxon>Oryzinae</taxon>
        <taxon>Oryza</taxon>
    </lineage>
</organism>
<reference evidence="3" key="1">
    <citation type="submission" date="2013-06" db="EMBL/GenBank/DDBJ databases">
        <authorList>
            <person name="Zhao Q."/>
        </authorList>
    </citation>
    <scope>NUCLEOTIDE SEQUENCE</scope>
    <source>
        <strain evidence="3">cv. W1943</strain>
    </source>
</reference>
<reference evidence="2" key="2">
    <citation type="submission" date="2015-06" db="UniProtKB">
        <authorList>
            <consortium name="EnsemblPlants"/>
        </authorList>
    </citation>
    <scope>IDENTIFICATION</scope>
</reference>
<evidence type="ECO:0000256" key="1">
    <source>
        <dbReference type="SAM" id="MobiDB-lite"/>
    </source>
</evidence>
<dbReference type="AlphaFoldDB" id="A0A0E0QUW6"/>
<evidence type="ECO:0000313" key="3">
    <source>
        <dbReference type="Proteomes" id="UP000008022"/>
    </source>
</evidence>
<sequence length="105" mass="11578">MMPLLPIRSGAASYAAAERGRLTRRRWRGAGVRGGEPREGRVAALFRRGLAEWSSLRRVFGVDAVESDSFPFRLRDVCAATCSGGRPHSHHRGFRQGGGHGQLHR</sequence>
<feature type="compositionally biased region" description="Gly residues" evidence="1">
    <location>
        <begin position="95"/>
        <end position="105"/>
    </location>
</feature>
<accession>A0A0E0QUW6</accession>
<name>A0A0E0QUW6_ORYRU</name>